<dbReference type="Proteomes" id="UP001432190">
    <property type="component" value="Chromosome"/>
</dbReference>
<accession>A0ABZ1S8D2</accession>
<protein>
    <submittedName>
        <fullName evidence="1">Uncharacterized protein</fullName>
    </submittedName>
</protein>
<sequence length="191" mass="20338">MREYQQQLRDRFLGAPVMPAPAPWLALPTPHTSIPVGGLLGVGFAADPASGEDILMVVSHEGRGLFDPSTGAKIARDRNPDLDLCLPRGTGLACPGFGPLAGTRIRIAGLFGGGLHTTTEDGCTVDVVAPDWPNERVVLSINGDIYRGTAGTHWWHIFHSDYSELRAAGFSASGRTLVVAASSDITIWHRS</sequence>
<evidence type="ECO:0000313" key="2">
    <source>
        <dbReference type="Proteomes" id="UP001432190"/>
    </source>
</evidence>
<reference evidence="1" key="1">
    <citation type="submission" date="2022-10" db="EMBL/GenBank/DDBJ databases">
        <title>The complete genomes of actinobacterial strains from the NBC collection.</title>
        <authorList>
            <person name="Joergensen T.S."/>
            <person name="Alvarez Arevalo M."/>
            <person name="Sterndorff E.B."/>
            <person name="Faurdal D."/>
            <person name="Vuksanovic O."/>
            <person name="Mourched A.-S."/>
            <person name="Charusanti P."/>
            <person name="Shaw S."/>
            <person name="Blin K."/>
            <person name="Weber T."/>
        </authorList>
    </citation>
    <scope>NUCLEOTIDE SEQUENCE</scope>
    <source>
        <strain evidence="1">NBC_00256</strain>
    </source>
</reference>
<dbReference type="RefSeq" id="WP_328852215.1">
    <property type="nucleotide sequence ID" value="NZ_CP108084.1"/>
</dbReference>
<keyword evidence="2" id="KW-1185">Reference proteome</keyword>
<evidence type="ECO:0000313" key="1">
    <source>
        <dbReference type="EMBL" id="WUP50690.1"/>
    </source>
</evidence>
<proteinExistence type="predicted"/>
<organism evidence="1 2">
    <name type="scientific">Micromonospora globbae</name>
    <dbReference type="NCBI Taxonomy" id="1894969"/>
    <lineage>
        <taxon>Bacteria</taxon>
        <taxon>Bacillati</taxon>
        <taxon>Actinomycetota</taxon>
        <taxon>Actinomycetes</taxon>
        <taxon>Micromonosporales</taxon>
        <taxon>Micromonosporaceae</taxon>
        <taxon>Micromonospora</taxon>
    </lineage>
</organism>
<gene>
    <name evidence="1" type="ORF">OG994_04000</name>
</gene>
<name>A0ABZ1S8D2_9ACTN</name>
<dbReference type="EMBL" id="CP108084">
    <property type="protein sequence ID" value="WUP50690.1"/>
    <property type="molecule type" value="Genomic_DNA"/>
</dbReference>